<proteinExistence type="inferred from homology"/>
<keyword evidence="4" id="KW-0812">Transmembrane</keyword>
<dbReference type="SMART" id="SM00671">
    <property type="entry name" value="SEL1"/>
    <property type="match status" value="7"/>
</dbReference>
<dbReference type="STRING" id="41875.K8EZ51"/>
<dbReference type="GO" id="GO:0036503">
    <property type="term" value="P:ERAD pathway"/>
    <property type="evidence" value="ECO:0007669"/>
    <property type="project" value="TreeGrafter"/>
</dbReference>
<evidence type="ECO:0000256" key="3">
    <source>
        <dbReference type="SAM" id="MobiDB-lite"/>
    </source>
</evidence>
<keyword evidence="2" id="KW-0175">Coiled coil</keyword>
<sequence>MDVTMEAPDELFEYEAELVDERLEEEENEMDEQFLKNQEQQILRDGDGEKRNIVDPEEILEQVEDIYAGFDEKKGWLFANYTSRVSTEKAVDALLQEGQRALDFAEQNDALFHVQNSPHFARSTNLPNEQSIPLEFARLWIASEALFVLAAALETGTLPLSALSQSQRDMFAKTNDEHIPWTLKALRAAHFAGNDGASVALADRALIGRGGVAENCQMAVRLLHPLAAKRELEIQKAGAGSVSGMPVQATWLRDRERDASWHSNAMEESLAEEHQKNFVGGADDSNEFTPHGNSGTPESTRAEGYRRLMGTDGRDRDEIGALQRFENAARRGDRLAAFNAGFMHMRGTSENVPVNVTAAEIYFKQAGDVNGGGAFNGIGVIYYNKKDFVTARHWFEKGMAANNPDCFYNMGTLHLHGLGNLERNATQGFLMYEKASKSGHWKAPFDLARMHMNGQGTPQNCTRATRLFRIFYDERTGWADELENAMAMLDGVDENRKKLKGVPRDPFGALILYSLYAEQGSEVATQNIAWMLRKNLTGIEIPNRFELAGSLLRRVTRSPGLAPEANIDLGNMLWNKQIEATPQDFALCDDEERFMVSQGRDAIEGESDNAEPTGNSDASAMHYNAAVHRYRRATEGDLQLPEAYHALAWAHFTGKGEGKNSTAVLLHLDKAMELSRYDAEMFPSILFYAYVRIASSFDGFISLKRLFGRFLSCILDIDRDSIERYYKENSTLVHGFVTILALVIPRFLFFRYAAAAAAAQNR</sequence>
<evidence type="ECO:0000256" key="4">
    <source>
        <dbReference type="SAM" id="Phobius"/>
    </source>
</evidence>
<evidence type="ECO:0000313" key="5">
    <source>
        <dbReference type="EMBL" id="CCO14518.1"/>
    </source>
</evidence>
<feature type="region of interest" description="Disordered" evidence="3">
    <location>
        <begin position="279"/>
        <end position="304"/>
    </location>
</feature>
<feature type="transmembrane region" description="Helical" evidence="4">
    <location>
        <begin position="732"/>
        <end position="754"/>
    </location>
</feature>
<keyword evidence="6" id="KW-1185">Reference proteome</keyword>
<name>K8EZ51_9CHLO</name>
<feature type="compositionally biased region" description="Polar residues" evidence="3">
    <location>
        <begin position="287"/>
        <end position="299"/>
    </location>
</feature>
<dbReference type="AlphaFoldDB" id="K8EZ51"/>
<keyword evidence="4" id="KW-0472">Membrane</keyword>
<evidence type="ECO:0000256" key="2">
    <source>
        <dbReference type="SAM" id="Coils"/>
    </source>
</evidence>
<dbReference type="Gene3D" id="1.25.40.10">
    <property type="entry name" value="Tetratricopeptide repeat domain"/>
    <property type="match status" value="1"/>
</dbReference>
<accession>K8EZ51</accession>
<feature type="coiled-coil region" evidence="2">
    <location>
        <begin position="16"/>
        <end position="43"/>
    </location>
</feature>
<gene>
    <name evidence="5" type="ORF">Bathy01g05040</name>
</gene>
<comment type="similarity">
    <text evidence="1">Belongs to the sel-1 family.</text>
</comment>
<dbReference type="PANTHER" id="PTHR11102">
    <property type="entry name" value="SEL-1-LIKE PROTEIN"/>
    <property type="match status" value="1"/>
</dbReference>
<dbReference type="InterPro" id="IPR011990">
    <property type="entry name" value="TPR-like_helical_dom_sf"/>
</dbReference>
<dbReference type="KEGG" id="bpg:Bathy01g05040"/>
<evidence type="ECO:0000313" key="6">
    <source>
        <dbReference type="Proteomes" id="UP000198341"/>
    </source>
</evidence>
<dbReference type="RefSeq" id="XP_007515639.1">
    <property type="nucleotide sequence ID" value="XM_007515577.1"/>
</dbReference>
<evidence type="ECO:0000256" key="1">
    <source>
        <dbReference type="ARBA" id="ARBA00038101"/>
    </source>
</evidence>
<dbReference type="InterPro" id="IPR050767">
    <property type="entry name" value="Sel1_AlgK"/>
</dbReference>
<keyword evidence="4" id="KW-1133">Transmembrane helix</keyword>
<dbReference type="Proteomes" id="UP000198341">
    <property type="component" value="Chromosome 1"/>
</dbReference>
<dbReference type="SUPFAM" id="SSF81901">
    <property type="entry name" value="HCP-like"/>
    <property type="match status" value="2"/>
</dbReference>
<dbReference type="PANTHER" id="PTHR11102:SF147">
    <property type="entry name" value="SEL1L ADAPTOR SUBUNIT OF ERAD E3 UBIQUITIN LIGASE"/>
    <property type="match status" value="1"/>
</dbReference>
<dbReference type="eggNOG" id="KOG1550">
    <property type="taxonomic scope" value="Eukaryota"/>
</dbReference>
<dbReference type="InterPro" id="IPR006597">
    <property type="entry name" value="Sel1-like"/>
</dbReference>
<dbReference type="GeneID" id="19018239"/>
<evidence type="ECO:0008006" key="7">
    <source>
        <dbReference type="Google" id="ProtNLM"/>
    </source>
</evidence>
<dbReference type="EMBL" id="FO082278">
    <property type="protein sequence ID" value="CCO14518.1"/>
    <property type="molecule type" value="Genomic_DNA"/>
</dbReference>
<dbReference type="GO" id="GO:0005789">
    <property type="term" value="C:endoplasmic reticulum membrane"/>
    <property type="evidence" value="ECO:0007669"/>
    <property type="project" value="TreeGrafter"/>
</dbReference>
<dbReference type="OrthoDB" id="27934at2759"/>
<reference evidence="5 6" key="1">
    <citation type="submission" date="2011-10" db="EMBL/GenBank/DDBJ databases">
        <authorList>
            <person name="Genoscope - CEA"/>
        </authorList>
    </citation>
    <scope>NUCLEOTIDE SEQUENCE [LARGE SCALE GENOMIC DNA]</scope>
    <source>
        <strain evidence="5 6">RCC 1105</strain>
    </source>
</reference>
<protein>
    <recommendedName>
        <fullName evidence="7">Sel1 domain protein repeat-containing protein</fullName>
    </recommendedName>
</protein>
<dbReference type="Pfam" id="PF08238">
    <property type="entry name" value="Sel1"/>
    <property type="match status" value="6"/>
</dbReference>
<organism evidence="5 6">
    <name type="scientific">Bathycoccus prasinos</name>
    <dbReference type="NCBI Taxonomy" id="41875"/>
    <lineage>
        <taxon>Eukaryota</taxon>
        <taxon>Viridiplantae</taxon>
        <taxon>Chlorophyta</taxon>
        <taxon>Mamiellophyceae</taxon>
        <taxon>Mamiellales</taxon>
        <taxon>Bathycoccaceae</taxon>
        <taxon>Bathycoccus</taxon>
    </lineage>
</organism>